<feature type="domain" description="Atrophied bacterial Ig" evidence="1">
    <location>
        <begin position="80"/>
        <end position="165"/>
    </location>
</feature>
<reference evidence="2" key="1">
    <citation type="journal article" date="2013" name="Environ. Microbiol.">
        <title>Seasonally variable intestinal metagenomes of the red palm weevil (Rhynchophorus ferrugineus).</title>
        <authorList>
            <person name="Jia S."/>
            <person name="Zhang X."/>
            <person name="Zhang G."/>
            <person name="Yin A."/>
            <person name="Zhang S."/>
            <person name="Li F."/>
            <person name="Wang L."/>
            <person name="Zhao D."/>
            <person name="Yun Q."/>
            <person name="Tala"/>
            <person name="Wang J."/>
            <person name="Sun G."/>
            <person name="Baabdullah M."/>
            <person name="Yu X."/>
            <person name="Hu S."/>
            <person name="Al-Mssallem I.S."/>
            <person name="Yu J."/>
        </authorList>
    </citation>
    <scope>NUCLEOTIDE SEQUENCE</scope>
</reference>
<organism evidence="2">
    <name type="scientific">uncultured Butyrivibrio sp</name>
    <dbReference type="NCBI Taxonomy" id="370801"/>
    <lineage>
        <taxon>Bacteria</taxon>
        <taxon>Bacillati</taxon>
        <taxon>Bacillota</taxon>
        <taxon>Clostridia</taxon>
        <taxon>Lachnospirales</taxon>
        <taxon>Lachnospiraceae</taxon>
        <taxon>Butyrivibrio</taxon>
        <taxon>environmental samples</taxon>
    </lineage>
</organism>
<accession>A0A060C6J9</accession>
<dbReference type="InterPro" id="IPR046780">
    <property type="entry name" value="aBig_2"/>
</dbReference>
<evidence type="ECO:0000259" key="1">
    <source>
        <dbReference type="Pfam" id="PF20578"/>
    </source>
</evidence>
<dbReference type="EMBL" id="KF123536">
    <property type="protein sequence ID" value="AIA90839.1"/>
    <property type="molecule type" value="Genomic_DNA"/>
</dbReference>
<feature type="non-terminal residue" evidence="2">
    <location>
        <position position="1"/>
    </location>
</feature>
<dbReference type="Pfam" id="PF20578">
    <property type="entry name" value="aBig_2"/>
    <property type="match status" value="2"/>
</dbReference>
<feature type="non-terminal residue" evidence="2">
    <location>
        <position position="183"/>
    </location>
</feature>
<name>A0A060C6J9_9FIRM</name>
<protein>
    <submittedName>
        <fullName evidence="2">CAZy families GH43 protein</fullName>
    </submittedName>
</protein>
<evidence type="ECO:0000313" key="2">
    <source>
        <dbReference type="EMBL" id="AIA90839.1"/>
    </source>
</evidence>
<proteinExistence type="predicted"/>
<sequence length="183" mass="18533">GIDLGDTSNVSSNLTLPTTNGITWTSSDTSVVGTDGTVHQSTTARTVTLTATVSVGSSTRTKDFTVTVAGRSSDSQAQADLDAVTIPDADDVRGNITLPTTGSVYGSAITWSSASGASDVNITTTTQDGKAPGVVTRGAADTTVTLTASVAGTTASRTFTLTVKARPTATSTYDAGYLWTHFA</sequence>
<feature type="domain" description="Atrophied bacterial Ig" evidence="1">
    <location>
        <begin position="6"/>
        <end position="69"/>
    </location>
</feature>
<dbReference type="AlphaFoldDB" id="A0A060C6J9"/>